<reference evidence="1" key="2">
    <citation type="submission" date="2023-01" db="EMBL/GenBank/DDBJ databases">
        <title>Draft genome sequence of Sneathiella chinensis strain NBRC 103408.</title>
        <authorList>
            <person name="Sun Q."/>
            <person name="Mori K."/>
        </authorList>
    </citation>
    <scope>NUCLEOTIDE SEQUENCE</scope>
    <source>
        <strain evidence="1">NBRC 103408</strain>
    </source>
</reference>
<comment type="caution">
    <text evidence="1">The sequence shown here is derived from an EMBL/GenBank/DDBJ whole genome shotgun (WGS) entry which is preliminary data.</text>
</comment>
<name>A0ABQ5U8A1_9PROT</name>
<sequence>MNIGCNVRARRGKPLFIAGKLVPAFFTLLLCLAAGSSPVRAHPHGWIDLRSTVILDAAGHITALEQEWLFDPLYSTFVMEDLSGTAESQRDALTTLAGSNLQELRSYNYFTEVRADDVKIDLGEVSEYESELRNGRVWMRFVVPLATPVSPTLKTFEFAVFDPTYYTEILHLEGDIITFRGDATGGCFGRIMPPNPTTEAILLAQTMDRDATPDTTLGSVFAERVEVSCK</sequence>
<dbReference type="RefSeq" id="WP_169561495.1">
    <property type="nucleotide sequence ID" value="NZ_BSNF01000008.1"/>
</dbReference>
<proteinExistence type="predicted"/>
<organism evidence="1 2">
    <name type="scientific">Sneathiella chinensis</name>
    <dbReference type="NCBI Taxonomy" id="349750"/>
    <lineage>
        <taxon>Bacteria</taxon>
        <taxon>Pseudomonadati</taxon>
        <taxon>Pseudomonadota</taxon>
        <taxon>Alphaproteobacteria</taxon>
        <taxon>Sneathiellales</taxon>
        <taxon>Sneathiellaceae</taxon>
        <taxon>Sneathiella</taxon>
    </lineage>
</organism>
<reference evidence="1" key="1">
    <citation type="journal article" date="2014" name="Int. J. Syst. Evol. Microbiol.">
        <title>Complete genome of a new Firmicutes species belonging to the dominant human colonic microbiota ('Ruminococcus bicirculans') reveals two chromosomes and a selective capacity to utilize plant glucans.</title>
        <authorList>
            <consortium name="NISC Comparative Sequencing Program"/>
            <person name="Wegmann U."/>
            <person name="Louis P."/>
            <person name="Goesmann A."/>
            <person name="Henrissat B."/>
            <person name="Duncan S.H."/>
            <person name="Flint H.J."/>
        </authorList>
    </citation>
    <scope>NUCLEOTIDE SEQUENCE</scope>
    <source>
        <strain evidence="1">NBRC 103408</strain>
    </source>
</reference>
<dbReference type="InterPro" id="IPR010412">
    <property type="entry name" value="DUF1007"/>
</dbReference>
<gene>
    <name evidence="1" type="ORF">GCM10007924_26410</name>
</gene>
<dbReference type="EMBL" id="BSNF01000008">
    <property type="protein sequence ID" value="GLQ07420.1"/>
    <property type="molecule type" value="Genomic_DNA"/>
</dbReference>
<evidence type="ECO:0008006" key="3">
    <source>
        <dbReference type="Google" id="ProtNLM"/>
    </source>
</evidence>
<evidence type="ECO:0000313" key="1">
    <source>
        <dbReference type="EMBL" id="GLQ07420.1"/>
    </source>
</evidence>
<protein>
    <recommendedName>
        <fullName evidence="3">ABC transporter substrate-binding protein</fullName>
    </recommendedName>
</protein>
<evidence type="ECO:0000313" key="2">
    <source>
        <dbReference type="Proteomes" id="UP001161409"/>
    </source>
</evidence>
<dbReference type="Proteomes" id="UP001161409">
    <property type="component" value="Unassembled WGS sequence"/>
</dbReference>
<dbReference type="Pfam" id="PF06226">
    <property type="entry name" value="DUF1007"/>
    <property type="match status" value="1"/>
</dbReference>
<keyword evidence="2" id="KW-1185">Reference proteome</keyword>
<accession>A0ABQ5U8A1</accession>